<evidence type="ECO:0000256" key="1">
    <source>
        <dbReference type="SAM" id="MobiDB-lite"/>
    </source>
</evidence>
<sequence length="176" mass="18060">MGVAGVGRGEVLGSGRRGFREEGGKASRRLSPASAPGRRRHHRAAKAKVTALLAVHCQDRSPIAPPVSVLGCRSGQGNVQGSLREVRGPVLPRDSSDAVNGLGCNAVMRPVNLLIEAAAATVVVVVVAETGVGEGPQNSSVFYDTIQSLASTPSPSPCLSLCNLPVMVFYPAAPGN</sequence>
<feature type="region of interest" description="Disordered" evidence="1">
    <location>
        <begin position="1"/>
        <end position="43"/>
    </location>
</feature>
<evidence type="ECO:0000313" key="2">
    <source>
        <dbReference type="EMBL" id="MPC49473.1"/>
    </source>
</evidence>
<keyword evidence="3" id="KW-1185">Reference proteome</keyword>
<proteinExistence type="predicted"/>
<dbReference type="EMBL" id="VSRR010008897">
    <property type="protein sequence ID" value="MPC49473.1"/>
    <property type="molecule type" value="Genomic_DNA"/>
</dbReference>
<comment type="caution">
    <text evidence="2">The sequence shown here is derived from an EMBL/GenBank/DDBJ whole genome shotgun (WGS) entry which is preliminary data.</text>
</comment>
<protein>
    <submittedName>
        <fullName evidence="2">Uncharacterized protein</fullName>
    </submittedName>
</protein>
<name>A0A5B7FWV7_PORTR</name>
<organism evidence="2 3">
    <name type="scientific">Portunus trituberculatus</name>
    <name type="common">Swimming crab</name>
    <name type="synonym">Neptunus trituberculatus</name>
    <dbReference type="NCBI Taxonomy" id="210409"/>
    <lineage>
        <taxon>Eukaryota</taxon>
        <taxon>Metazoa</taxon>
        <taxon>Ecdysozoa</taxon>
        <taxon>Arthropoda</taxon>
        <taxon>Crustacea</taxon>
        <taxon>Multicrustacea</taxon>
        <taxon>Malacostraca</taxon>
        <taxon>Eumalacostraca</taxon>
        <taxon>Eucarida</taxon>
        <taxon>Decapoda</taxon>
        <taxon>Pleocyemata</taxon>
        <taxon>Brachyura</taxon>
        <taxon>Eubrachyura</taxon>
        <taxon>Portunoidea</taxon>
        <taxon>Portunidae</taxon>
        <taxon>Portuninae</taxon>
        <taxon>Portunus</taxon>
    </lineage>
</organism>
<evidence type="ECO:0000313" key="3">
    <source>
        <dbReference type="Proteomes" id="UP000324222"/>
    </source>
</evidence>
<gene>
    <name evidence="2" type="ORF">E2C01_043275</name>
</gene>
<feature type="compositionally biased region" description="Gly residues" evidence="1">
    <location>
        <begin position="1"/>
        <end position="16"/>
    </location>
</feature>
<reference evidence="2 3" key="1">
    <citation type="submission" date="2019-05" db="EMBL/GenBank/DDBJ databases">
        <title>Another draft genome of Portunus trituberculatus and its Hox gene families provides insights of decapod evolution.</title>
        <authorList>
            <person name="Jeong J.-H."/>
            <person name="Song I."/>
            <person name="Kim S."/>
            <person name="Choi T."/>
            <person name="Kim D."/>
            <person name="Ryu S."/>
            <person name="Kim W."/>
        </authorList>
    </citation>
    <scope>NUCLEOTIDE SEQUENCE [LARGE SCALE GENOMIC DNA]</scope>
    <source>
        <tissue evidence="2">Muscle</tissue>
    </source>
</reference>
<dbReference type="Proteomes" id="UP000324222">
    <property type="component" value="Unassembled WGS sequence"/>
</dbReference>
<accession>A0A5B7FWV7</accession>
<dbReference type="AlphaFoldDB" id="A0A5B7FWV7"/>